<dbReference type="AlphaFoldDB" id="A0A4D6KJQ6"/>
<dbReference type="EMBL" id="CP039375">
    <property type="protein sequence ID" value="QCD66331.1"/>
    <property type="molecule type" value="Genomic_DNA"/>
</dbReference>
<evidence type="ECO:0000313" key="1">
    <source>
        <dbReference type="EMBL" id="QCD66331.1"/>
    </source>
</evidence>
<dbReference type="Proteomes" id="UP000297053">
    <property type="component" value="Chromosome"/>
</dbReference>
<reference evidence="1 2" key="1">
    <citation type="submission" date="2019-04" db="EMBL/GenBank/DDBJ databases">
        <title>Complete genome sequence of Arthrobacter sp. ZXY-2 associated with effective atrazine degradation and salt adaptation.</title>
        <authorList>
            <person name="Zhao X."/>
        </authorList>
    </citation>
    <scope>NUCLEOTIDE SEQUENCE [LARGE SCALE GENOMIC DNA]</scope>
    <source>
        <strain evidence="2">ZP60</strain>
    </source>
</reference>
<dbReference type="InterPro" id="IPR029060">
    <property type="entry name" value="PIN-like_dom_sf"/>
</dbReference>
<organism evidence="1 2">
    <name type="scientific">Halomicrobium mukohataei</name>
    <dbReference type="NCBI Taxonomy" id="57705"/>
    <lineage>
        <taxon>Archaea</taxon>
        <taxon>Methanobacteriati</taxon>
        <taxon>Methanobacteriota</taxon>
        <taxon>Stenosarchaea group</taxon>
        <taxon>Halobacteria</taxon>
        <taxon>Halobacteriales</taxon>
        <taxon>Haloarculaceae</taxon>
        <taxon>Halomicrobium</taxon>
    </lineage>
</organism>
<dbReference type="GeneID" id="42179673"/>
<proteinExistence type="predicted"/>
<protein>
    <submittedName>
        <fullName evidence="1">Type II toxin-antitoxin system VapC family toxin</fullName>
    </submittedName>
</protein>
<dbReference type="KEGG" id="halz:E5139_12010"/>
<dbReference type="SUPFAM" id="SSF88723">
    <property type="entry name" value="PIN domain-like"/>
    <property type="match status" value="1"/>
</dbReference>
<dbReference type="OMA" id="ENERWVM"/>
<dbReference type="Gene3D" id="3.40.50.1010">
    <property type="entry name" value="5'-nuclease"/>
    <property type="match status" value="1"/>
</dbReference>
<dbReference type="RefSeq" id="WP_015762734.1">
    <property type="nucleotide sequence ID" value="NZ_CP039375.1"/>
</dbReference>
<accession>A0A4D6KJQ6</accession>
<reference evidence="1 2" key="2">
    <citation type="submission" date="2019-04" db="EMBL/GenBank/DDBJ databases">
        <authorList>
            <person name="Yang S."/>
            <person name="Wei W."/>
        </authorList>
    </citation>
    <scope>NUCLEOTIDE SEQUENCE [LARGE SCALE GENOMIC DNA]</scope>
    <source>
        <strain evidence="2">ZP60</strain>
    </source>
</reference>
<gene>
    <name evidence="1" type="ORF">E5139_12010</name>
</gene>
<name>A0A4D6KJQ6_9EURY</name>
<sequence>MSGLSATREYYEANGGADQTWIAPAPAYTEAIVGVGNHPDGDLEEAIEALGWVEVVEVDAELSETAARIADEIPAGGPYLDGVDGLVAAVGREWGAPIVSADSDLTHEETRRAVDIDEYRS</sequence>
<evidence type="ECO:0000313" key="2">
    <source>
        <dbReference type="Proteomes" id="UP000297053"/>
    </source>
</evidence>